<dbReference type="Proteomes" id="UP001497392">
    <property type="component" value="Unassembled WGS sequence"/>
</dbReference>
<comment type="caution">
    <text evidence="2">The sequence shown here is derived from an EMBL/GenBank/DDBJ whole genome shotgun (WGS) entry which is preliminary data.</text>
</comment>
<evidence type="ECO:0000313" key="3">
    <source>
        <dbReference type="Proteomes" id="UP001497392"/>
    </source>
</evidence>
<name>A0ABP1FYF1_9CHLO</name>
<dbReference type="PANTHER" id="PTHR38390">
    <property type="entry name" value="OS01G0103900 PROTEIN"/>
    <property type="match status" value="1"/>
</dbReference>
<evidence type="ECO:0000313" key="2">
    <source>
        <dbReference type="EMBL" id="CAL5222557.1"/>
    </source>
</evidence>
<feature type="compositionally biased region" description="Low complexity" evidence="1">
    <location>
        <begin position="391"/>
        <end position="407"/>
    </location>
</feature>
<protein>
    <submittedName>
        <fullName evidence="2">G4938 protein</fullName>
    </submittedName>
</protein>
<reference evidence="2 3" key="1">
    <citation type="submission" date="2024-06" db="EMBL/GenBank/DDBJ databases">
        <authorList>
            <person name="Kraege A."/>
            <person name="Thomma B."/>
        </authorList>
    </citation>
    <scope>NUCLEOTIDE SEQUENCE [LARGE SCALE GENOMIC DNA]</scope>
</reference>
<gene>
    <name evidence="2" type="primary">g4938</name>
    <name evidence="2" type="ORF">VP750_LOCUS4216</name>
</gene>
<keyword evidence="3" id="KW-1185">Reference proteome</keyword>
<sequence>MGRPLYTWTPDLKTIIEFAAKEGTRIFFHTTRDPSNAVTLPTNLLEFGEGILPHDNAHFAAVPADAAAIHDLVLSWLWPLWTPPPTPLQLYFQPVIGQGTALACRAAATLQPIIWAYQAALTCACHGLPTSACSAGRAMLAAECTTDSSYARVSDTCLLRLSKDAPKLPGCAAMPDMRFTVLRRAKVADLHEPLLHGVSHALLPEHADGLPEESLLSGLAEVLYDADEALIARALFDLDTRLPTSVPVFYALLPAVNGASAWLLARRVACEEEMLAGPLHADGSPGRATEAAKEAAGKLLERIKCPAFSPLDLRNGFPSTIKRLLDASVPLPQELIQAQKGLAKQAQRTPLPLRPREDAAAADQENSGAGQAGRGPAKAVKTRHRMAMQDSGRSGSAGAAAPSGRAPKPGPRARRAQPTSPKRKGTARFQQLDINAHSGAGDQDAKKKKLYLPSMK</sequence>
<accession>A0ABP1FYF1</accession>
<evidence type="ECO:0000256" key="1">
    <source>
        <dbReference type="SAM" id="MobiDB-lite"/>
    </source>
</evidence>
<feature type="compositionally biased region" description="Basic residues" evidence="1">
    <location>
        <begin position="411"/>
        <end position="426"/>
    </location>
</feature>
<organism evidence="2 3">
    <name type="scientific">Coccomyxa viridis</name>
    <dbReference type="NCBI Taxonomy" id="1274662"/>
    <lineage>
        <taxon>Eukaryota</taxon>
        <taxon>Viridiplantae</taxon>
        <taxon>Chlorophyta</taxon>
        <taxon>core chlorophytes</taxon>
        <taxon>Trebouxiophyceae</taxon>
        <taxon>Trebouxiophyceae incertae sedis</taxon>
        <taxon>Coccomyxaceae</taxon>
        <taxon>Coccomyxa</taxon>
    </lineage>
</organism>
<dbReference type="EMBL" id="CAXHTA020000007">
    <property type="protein sequence ID" value="CAL5222557.1"/>
    <property type="molecule type" value="Genomic_DNA"/>
</dbReference>
<proteinExistence type="predicted"/>
<dbReference type="PANTHER" id="PTHR38390:SF2">
    <property type="entry name" value="OS01G0103900 PROTEIN"/>
    <property type="match status" value="1"/>
</dbReference>
<feature type="region of interest" description="Disordered" evidence="1">
    <location>
        <begin position="355"/>
        <end position="456"/>
    </location>
</feature>